<evidence type="ECO:0000313" key="1">
    <source>
        <dbReference type="EMBL" id="SVC64871.1"/>
    </source>
</evidence>
<name>A0A382NZ59_9ZZZZ</name>
<protein>
    <submittedName>
        <fullName evidence="1">Uncharacterized protein</fullName>
    </submittedName>
</protein>
<dbReference type="AlphaFoldDB" id="A0A382NZ59"/>
<gene>
    <name evidence="1" type="ORF">METZ01_LOCUS317725</name>
</gene>
<dbReference type="EMBL" id="UINC01102899">
    <property type="protein sequence ID" value="SVC64871.1"/>
    <property type="molecule type" value="Genomic_DNA"/>
</dbReference>
<reference evidence="1" key="1">
    <citation type="submission" date="2018-05" db="EMBL/GenBank/DDBJ databases">
        <authorList>
            <person name="Lanie J.A."/>
            <person name="Ng W.-L."/>
            <person name="Kazmierczak K.M."/>
            <person name="Andrzejewski T.M."/>
            <person name="Davidsen T.M."/>
            <person name="Wayne K.J."/>
            <person name="Tettelin H."/>
            <person name="Glass J.I."/>
            <person name="Rusch D."/>
            <person name="Podicherti R."/>
            <person name="Tsui H.-C.T."/>
            <person name="Winkler M.E."/>
        </authorList>
    </citation>
    <scope>NUCLEOTIDE SEQUENCE</scope>
</reference>
<organism evidence="1">
    <name type="scientific">marine metagenome</name>
    <dbReference type="NCBI Taxonomy" id="408172"/>
    <lineage>
        <taxon>unclassified sequences</taxon>
        <taxon>metagenomes</taxon>
        <taxon>ecological metagenomes</taxon>
    </lineage>
</organism>
<accession>A0A382NZ59</accession>
<proteinExistence type="predicted"/>
<sequence length="30" mass="3437">MKVQQFVLFNVASPKVLNPMSLTWAMKRTA</sequence>